<dbReference type="InterPro" id="IPR037919">
    <property type="entry name" value="OGT"/>
</dbReference>
<keyword evidence="1" id="KW-0802">TPR repeat</keyword>
<dbReference type="InterPro" id="IPR011990">
    <property type="entry name" value="TPR-like_helical_dom_sf"/>
</dbReference>
<evidence type="ECO:0000313" key="3">
    <source>
        <dbReference type="Proteomes" id="UP001056937"/>
    </source>
</evidence>
<dbReference type="PANTHER" id="PTHR44366:SF1">
    <property type="entry name" value="UDP-N-ACETYLGLUCOSAMINE--PEPTIDE N-ACETYLGLUCOSAMINYLTRANSFERASE 110 KDA SUBUNIT"/>
    <property type="match status" value="1"/>
</dbReference>
<dbReference type="InterPro" id="IPR019734">
    <property type="entry name" value="TPR_rpt"/>
</dbReference>
<dbReference type="Pfam" id="PF13414">
    <property type="entry name" value="TPR_11"/>
    <property type="match status" value="1"/>
</dbReference>
<dbReference type="SUPFAM" id="SSF48452">
    <property type="entry name" value="TPR-like"/>
    <property type="match status" value="1"/>
</dbReference>
<feature type="repeat" description="TPR" evidence="1">
    <location>
        <begin position="54"/>
        <end position="87"/>
    </location>
</feature>
<evidence type="ECO:0000256" key="1">
    <source>
        <dbReference type="PROSITE-ProRule" id="PRU00339"/>
    </source>
</evidence>
<dbReference type="Proteomes" id="UP001056937">
    <property type="component" value="Chromosome 1"/>
</dbReference>
<evidence type="ECO:0000313" key="2">
    <source>
        <dbReference type="EMBL" id="USI72361.1"/>
    </source>
</evidence>
<sequence length="165" mass="18132">MHALIYRIKRLFGARRRRRQATMMAQADSARDRGDLLEAASLYDSVARAYPTDVGAWGQLGNMSKDVGDFARARAAYLKALALAPQSSDLHLQLGHLAKLTGERNEAIRCYRKALELDPSNAGARLELGLVSQAEISEADGAPDVAFAASLVFHRLTMFMSRRPS</sequence>
<name>A0ABY4X657_9SPHN</name>
<reference evidence="2" key="1">
    <citation type="journal article" date="2022" name="Toxins">
        <title>Genomic Analysis of Sphingopyxis sp. USTB-05 for Biodegrading Cyanobacterial Hepatotoxins.</title>
        <authorList>
            <person name="Liu C."/>
            <person name="Xu Q."/>
            <person name="Zhao Z."/>
            <person name="Zhang H."/>
            <person name="Liu X."/>
            <person name="Yin C."/>
            <person name="Liu Y."/>
            <person name="Yan H."/>
        </authorList>
    </citation>
    <scope>NUCLEOTIDE SEQUENCE</scope>
    <source>
        <strain evidence="2">NBD5</strain>
    </source>
</reference>
<dbReference type="PROSITE" id="PS50005">
    <property type="entry name" value="TPR"/>
    <property type="match status" value="2"/>
</dbReference>
<gene>
    <name evidence="2" type="ORF">LHA26_13825</name>
</gene>
<dbReference type="Gene3D" id="1.25.40.10">
    <property type="entry name" value="Tetratricopeptide repeat domain"/>
    <property type="match status" value="1"/>
</dbReference>
<organism evidence="2 3">
    <name type="scientific">Sphingomonas morindae</name>
    <dbReference type="NCBI Taxonomy" id="1541170"/>
    <lineage>
        <taxon>Bacteria</taxon>
        <taxon>Pseudomonadati</taxon>
        <taxon>Pseudomonadota</taxon>
        <taxon>Alphaproteobacteria</taxon>
        <taxon>Sphingomonadales</taxon>
        <taxon>Sphingomonadaceae</taxon>
        <taxon>Sphingomonas</taxon>
    </lineage>
</organism>
<dbReference type="PROSITE" id="PS50293">
    <property type="entry name" value="TPR_REGION"/>
    <property type="match status" value="1"/>
</dbReference>
<keyword evidence="3" id="KW-1185">Reference proteome</keyword>
<proteinExistence type="predicted"/>
<protein>
    <submittedName>
        <fullName evidence="2">Tetratricopeptide repeat protein</fullName>
    </submittedName>
</protein>
<feature type="repeat" description="TPR" evidence="1">
    <location>
        <begin position="88"/>
        <end position="121"/>
    </location>
</feature>
<dbReference type="PANTHER" id="PTHR44366">
    <property type="entry name" value="UDP-N-ACETYLGLUCOSAMINE--PEPTIDE N-ACETYLGLUCOSAMINYLTRANSFERASE 110 KDA SUBUNIT"/>
    <property type="match status" value="1"/>
</dbReference>
<dbReference type="EMBL" id="CP084930">
    <property type="protein sequence ID" value="USI72361.1"/>
    <property type="molecule type" value="Genomic_DNA"/>
</dbReference>
<dbReference type="RefSeq" id="WP_252166170.1">
    <property type="nucleotide sequence ID" value="NZ_CP084930.1"/>
</dbReference>
<dbReference type="SMART" id="SM00028">
    <property type="entry name" value="TPR"/>
    <property type="match status" value="2"/>
</dbReference>
<dbReference type="Pfam" id="PF13432">
    <property type="entry name" value="TPR_16"/>
    <property type="match status" value="1"/>
</dbReference>
<accession>A0ABY4X657</accession>